<organism evidence="1 2">
    <name type="scientific">Pararge aegeria aegeria</name>
    <dbReference type="NCBI Taxonomy" id="348720"/>
    <lineage>
        <taxon>Eukaryota</taxon>
        <taxon>Metazoa</taxon>
        <taxon>Ecdysozoa</taxon>
        <taxon>Arthropoda</taxon>
        <taxon>Hexapoda</taxon>
        <taxon>Insecta</taxon>
        <taxon>Pterygota</taxon>
        <taxon>Neoptera</taxon>
        <taxon>Endopterygota</taxon>
        <taxon>Lepidoptera</taxon>
        <taxon>Glossata</taxon>
        <taxon>Ditrysia</taxon>
        <taxon>Papilionoidea</taxon>
        <taxon>Nymphalidae</taxon>
        <taxon>Satyrinae</taxon>
        <taxon>Satyrini</taxon>
        <taxon>Parargina</taxon>
        <taxon>Pararge</taxon>
    </lineage>
</organism>
<name>A0A8S4SCA8_9NEOP</name>
<proteinExistence type="predicted"/>
<dbReference type="AlphaFoldDB" id="A0A8S4SCA8"/>
<accession>A0A8S4SCA8</accession>
<protein>
    <submittedName>
        <fullName evidence="1">Jg15434 protein</fullName>
    </submittedName>
</protein>
<evidence type="ECO:0000313" key="2">
    <source>
        <dbReference type="Proteomes" id="UP000838756"/>
    </source>
</evidence>
<keyword evidence="2" id="KW-1185">Reference proteome</keyword>
<comment type="caution">
    <text evidence="1">The sequence shown here is derived from an EMBL/GenBank/DDBJ whole genome shotgun (WGS) entry which is preliminary data.</text>
</comment>
<gene>
    <name evidence="1" type="primary">jg15434</name>
    <name evidence="1" type="ORF">PAEG_LOCUS22805</name>
</gene>
<sequence>MCLNLTSLKLHPRNSRPKLLKSVKTPWAAKKWEAPAMPSAHLTYKDVLLSDLTFRDYGLFEDPGMGR</sequence>
<reference evidence="1" key="1">
    <citation type="submission" date="2022-03" db="EMBL/GenBank/DDBJ databases">
        <authorList>
            <person name="Lindestad O."/>
        </authorList>
    </citation>
    <scope>NUCLEOTIDE SEQUENCE</scope>
</reference>
<dbReference type="Proteomes" id="UP000838756">
    <property type="component" value="Unassembled WGS sequence"/>
</dbReference>
<dbReference type="EMBL" id="CAKXAJ010026090">
    <property type="protein sequence ID" value="CAH2255429.1"/>
    <property type="molecule type" value="Genomic_DNA"/>
</dbReference>
<evidence type="ECO:0000313" key="1">
    <source>
        <dbReference type="EMBL" id="CAH2255429.1"/>
    </source>
</evidence>